<sequence>MATAPEPVRPSASTVVEHTPQTPLTASCGRGDEGSLPSRPGGDGNPSTAAASSPPVPTSQETGISYAQAAKKPRGARKPLPHPDNQRAYPKEHHGQELADMRLLLRAIPAFLHQLFTL</sequence>
<organism evidence="1 2">
    <name type="scientific">Hyalomma asiaticum</name>
    <name type="common">Tick</name>
    <dbReference type="NCBI Taxonomy" id="266040"/>
    <lineage>
        <taxon>Eukaryota</taxon>
        <taxon>Metazoa</taxon>
        <taxon>Ecdysozoa</taxon>
        <taxon>Arthropoda</taxon>
        <taxon>Chelicerata</taxon>
        <taxon>Arachnida</taxon>
        <taxon>Acari</taxon>
        <taxon>Parasitiformes</taxon>
        <taxon>Ixodida</taxon>
        <taxon>Ixodoidea</taxon>
        <taxon>Ixodidae</taxon>
        <taxon>Hyalomminae</taxon>
        <taxon>Hyalomma</taxon>
    </lineage>
</organism>
<gene>
    <name evidence="1" type="ORF">HPB50_010305</name>
</gene>
<proteinExistence type="predicted"/>
<protein>
    <submittedName>
        <fullName evidence="1">Uncharacterized protein</fullName>
    </submittedName>
</protein>
<keyword evidence="2" id="KW-1185">Reference proteome</keyword>
<dbReference type="EMBL" id="CM023483">
    <property type="protein sequence ID" value="KAH6935814.1"/>
    <property type="molecule type" value="Genomic_DNA"/>
</dbReference>
<comment type="caution">
    <text evidence="1">The sequence shown here is derived from an EMBL/GenBank/DDBJ whole genome shotgun (WGS) entry which is preliminary data.</text>
</comment>
<dbReference type="Proteomes" id="UP000821845">
    <property type="component" value="Chromosome 3"/>
</dbReference>
<evidence type="ECO:0000313" key="1">
    <source>
        <dbReference type="EMBL" id="KAH6935814.1"/>
    </source>
</evidence>
<evidence type="ECO:0000313" key="2">
    <source>
        <dbReference type="Proteomes" id="UP000821845"/>
    </source>
</evidence>
<accession>A0ACB7ST11</accession>
<name>A0ACB7ST11_HYAAI</name>
<reference evidence="1" key="1">
    <citation type="submission" date="2020-05" db="EMBL/GenBank/DDBJ databases">
        <title>Large-scale comparative analyses of tick genomes elucidate their genetic diversity and vector capacities.</title>
        <authorList>
            <person name="Jia N."/>
            <person name="Wang J."/>
            <person name="Shi W."/>
            <person name="Du L."/>
            <person name="Sun Y."/>
            <person name="Zhan W."/>
            <person name="Jiang J."/>
            <person name="Wang Q."/>
            <person name="Zhang B."/>
            <person name="Ji P."/>
            <person name="Sakyi L.B."/>
            <person name="Cui X."/>
            <person name="Yuan T."/>
            <person name="Jiang B."/>
            <person name="Yang W."/>
            <person name="Lam T.T.-Y."/>
            <person name="Chang Q."/>
            <person name="Ding S."/>
            <person name="Wang X."/>
            <person name="Zhu J."/>
            <person name="Ruan X."/>
            <person name="Zhao L."/>
            <person name="Wei J."/>
            <person name="Que T."/>
            <person name="Du C."/>
            <person name="Cheng J."/>
            <person name="Dai P."/>
            <person name="Han X."/>
            <person name="Huang E."/>
            <person name="Gao Y."/>
            <person name="Liu J."/>
            <person name="Shao H."/>
            <person name="Ye R."/>
            <person name="Li L."/>
            <person name="Wei W."/>
            <person name="Wang X."/>
            <person name="Wang C."/>
            <person name="Yang T."/>
            <person name="Huo Q."/>
            <person name="Li W."/>
            <person name="Guo W."/>
            <person name="Chen H."/>
            <person name="Zhou L."/>
            <person name="Ni X."/>
            <person name="Tian J."/>
            <person name="Zhou Y."/>
            <person name="Sheng Y."/>
            <person name="Liu T."/>
            <person name="Pan Y."/>
            <person name="Xia L."/>
            <person name="Li J."/>
            <person name="Zhao F."/>
            <person name="Cao W."/>
        </authorList>
    </citation>
    <scope>NUCLEOTIDE SEQUENCE</scope>
    <source>
        <strain evidence="1">Hyas-2018</strain>
    </source>
</reference>